<reference evidence="2" key="1">
    <citation type="submission" date="2021-06" db="EMBL/GenBank/DDBJ databases">
        <title>New haloarchaea isolates fom saline soil.</title>
        <authorList>
            <person name="Duran-Viseras A."/>
            <person name="Sanchez-Porro C.S."/>
            <person name="Ventosa A."/>
        </authorList>
    </citation>
    <scope>NUCLEOTIDE SEQUENCE</scope>
    <source>
        <strain evidence="2">JCM 18369</strain>
    </source>
</reference>
<evidence type="ECO:0000256" key="1">
    <source>
        <dbReference type="SAM" id="MobiDB-lite"/>
    </source>
</evidence>
<feature type="region of interest" description="Disordered" evidence="1">
    <location>
        <begin position="128"/>
        <end position="148"/>
    </location>
</feature>
<organism evidence="2 3">
    <name type="scientific">Haloarcula salina</name>
    <dbReference type="NCBI Taxonomy" id="1429914"/>
    <lineage>
        <taxon>Archaea</taxon>
        <taxon>Methanobacteriati</taxon>
        <taxon>Methanobacteriota</taxon>
        <taxon>Stenosarchaea group</taxon>
        <taxon>Halobacteria</taxon>
        <taxon>Halobacteriales</taxon>
        <taxon>Haloarculaceae</taxon>
        <taxon>Haloarcula</taxon>
    </lineage>
</organism>
<sequence>MVADSGSHEAPTRREYVKYGGETWLDPDLAGERGGTPVDGLWLAGPTAGVESQIAVAVGHGARVGLDVVTDYRRVEEGLWVPAADHTDWVIQQGRYAGHDWLERSAEYTVESAPDELDDEFVQRKARELAKQQQDQQINEPEVERRTERAHRRLLDHVDDELIRDYVSDPDVPEVTG</sequence>
<proteinExistence type="predicted"/>
<evidence type="ECO:0000313" key="2">
    <source>
        <dbReference type="EMBL" id="MBV0902925.1"/>
    </source>
</evidence>
<evidence type="ECO:0000313" key="3">
    <source>
        <dbReference type="Proteomes" id="UP001166304"/>
    </source>
</evidence>
<name>A0AA41G2F5_9EURY</name>
<keyword evidence="3" id="KW-1185">Reference proteome</keyword>
<dbReference type="Proteomes" id="UP001166304">
    <property type="component" value="Unassembled WGS sequence"/>
</dbReference>
<dbReference type="EMBL" id="JAHQXE010000004">
    <property type="protein sequence ID" value="MBV0902925.1"/>
    <property type="molecule type" value="Genomic_DNA"/>
</dbReference>
<accession>A0AA41G2F5</accession>
<dbReference type="AlphaFoldDB" id="A0AA41G2F5"/>
<dbReference type="RefSeq" id="WP_162414486.1">
    <property type="nucleotide sequence ID" value="NZ_JAHQXE010000004.1"/>
</dbReference>
<gene>
    <name evidence="2" type="ORF">KTS37_14110</name>
</gene>
<comment type="caution">
    <text evidence="2">The sequence shown here is derived from an EMBL/GenBank/DDBJ whole genome shotgun (WGS) entry which is preliminary data.</text>
</comment>
<protein>
    <submittedName>
        <fullName evidence="2">Uncharacterized protein</fullName>
    </submittedName>
</protein>